<feature type="transmembrane region" description="Helical" evidence="7">
    <location>
        <begin position="146"/>
        <end position="165"/>
    </location>
</feature>
<dbReference type="NCBIfam" id="TIGR00835">
    <property type="entry name" value="agcS"/>
    <property type="match status" value="1"/>
</dbReference>
<reference evidence="8" key="1">
    <citation type="submission" date="2018-05" db="EMBL/GenBank/DDBJ databases">
        <authorList>
            <person name="Lanie J.A."/>
            <person name="Ng W.-L."/>
            <person name="Kazmierczak K.M."/>
            <person name="Andrzejewski T.M."/>
            <person name="Davidsen T.M."/>
            <person name="Wayne K.J."/>
            <person name="Tettelin H."/>
            <person name="Glass J.I."/>
            <person name="Rusch D."/>
            <person name="Podicherti R."/>
            <person name="Tsui H.-C.T."/>
            <person name="Winkler M.E."/>
        </authorList>
    </citation>
    <scope>NUCLEOTIDE SEQUENCE</scope>
</reference>
<dbReference type="GO" id="GO:0005283">
    <property type="term" value="F:amino acid:sodium symporter activity"/>
    <property type="evidence" value="ECO:0007669"/>
    <property type="project" value="InterPro"/>
</dbReference>
<evidence type="ECO:0000313" key="8">
    <source>
        <dbReference type="EMBL" id="SVA72910.1"/>
    </source>
</evidence>
<keyword evidence="6 7" id="KW-0472">Membrane</keyword>
<dbReference type="PANTHER" id="PTHR30330:SF3">
    <property type="entry name" value="TRANSCRIPTIONAL REGULATOR, LRP FAMILY"/>
    <property type="match status" value="1"/>
</dbReference>
<dbReference type="PANTHER" id="PTHR30330">
    <property type="entry name" value="AGSS FAMILY TRANSPORTER, SODIUM-ALANINE"/>
    <property type="match status" value="1"/>
</dbReference>
<evidence type="ECO:0000256" key="5">
    <source>
        <dbReference type="ARBA" id="ARBA00022989"/>
    </source>
</evidence>
<evidence type="ECO:0000256" key="4">
    <source>
        <dbReference type="ARBA" id="ARBA00022692"/>
    </source>
</evidence>
<dbReference type="PROSITE" id="PS00873">
    <property type="entry name" value="NA_ALANINE_SYMP"/>
    <property type="match status" value="1"/>
</dbReference>
<evidence type="ECO:0000256" key="3">
    <source>
        <dbReference type="ARBA" id="ARBA00022475"/>
    </source>
</evidence>
<dbReference type="GO" id="GO:0005886">
    <property type="term" value="C:plasma membrane"/>
    <property type="evidence" value="ECO:0007669"/>
    <property type="project" value="UniProtKB-SubCell"/>
</dbReference>
<feature type="transmembrane region" description="Helical" evidence="7">
    <location>
        <begin position="413"/>
        <end position="442"/>
    </location>
</feature>
<evidence type="ECO:0000256" key="7">
    <source>
        <dbReference type="SAM" id="Phobius"/>
    </source>
</evidence>
<accession>A0A381Y7M6</accession>
<evidence type="ECO:0000256" key="6">
    <source>
        <dbReference type="ARBA" id="ARBA00023136"/>
    </source>
</evidence>
<keyword evidence="3" id="KW-1003">Cell membrane</keyword>
<feature type="transmembrane region" description="Helical" evidence="7">
    <location>
        <begin position="389"/>
        <end position="407"/>
    </location>
</feature>
<feature type="transmembrane region" description="Helical" evidence="7">
    <location>
        <begin position="216"/>
        <end position="234"/>
    </location>
</feature>
<dbReference type="PRINTS" id="PR00175">
    <property type="entry name" value="NAALASMPORT"/>
</dbReference>
<feature type="transmembrane region" description="Helical" evidence="7">
    <location>
        <begin position="69"/>
        <end position="95"/>
    </location>
</feature>
<proteinExistence type="predicted"/>
<sequence length="478" mass="50431">MLESLLHNLALLDSFLWGPWTMIFLGGVSVFFTIRSGLFQFTGLGYILRNTLGRVVSDSANSKNRLVSPVQAAATSLAGTVGMGNMAGVATALSVGGPGAIFWMWIMAIFGMMSKTAEITLGVYYRQRGADGEMRGGPQYTIRRGLGWNSLAMLFSAGMIINAVVAASLLQAHTVGRALRASYDLNPYLVTGSMGIITALVALGGAQRIGRFSERLVPIMTLAYLAGGLIVIAVNFDALPGVLRSIISHAFSASATLGGTAGVAVSTAIKQGMARGMLSNEAGLGTAPIVHATAQTDHPFQQGVWGAFEVFFDTIVICSITAFAILCTGAMAGGESGIELLLSAFTHVLPASAASIIVSGAITTFCLSTQIGFYVIFETSLVHLIGLRSTRYLRWLYFVPGVVFAGISDVNQLWVLANIAVAVVSIPNLVAMLCLSGVFVTLMRDEVTGQRMYGTTNVSAHNTMLRGFGARPTKFPAQ</sequence>
<evidence type="ECO:0000256" key="2">
    <source>
        <dbReference type="ARBA" id="ARBA00022448"/>
    </source>
</evidence>
<name>A0A381Y7M6_9ZZZZ</name>
<evidence type="ECO:0000256" key="1">
    <source>
        <dbReference type="ARBA" id="ARBA00004651"/>
    </source>
</evidence>
<feature type="transmembrane region" description="Helical" evidence="7">
    <location>
        <begin position="101"/>
        <end position="125"/>
    </location>
</feature>
<feature type="transmembrane region" description="Helical" evidence="7">
    <location>
        <begin position="20"/>
        <end position="48"/>
    </location>
</feature>
<dbReference type="Pfam" id="PF01235">
    <property type="entry name" value="Na_Ala_symp"/>
    <property type="match status" value="1"/>
</dbReference>
<comment type="subcellular location">
    <subcellularLocation>
        <location evidence="1">Cell membrane</location>
        <topology evidence="1">Multi-pass membrane protein</topology>
    </subcellularLocation>
</comment>
<keyword evidence="5 7" id="KW-1133">Transmembrane helix</keyword>
<evidence type="ECO:0008006" key="9">
    <source>
        <dbReference type="Google" id="ProtNLM"/>
    </source>
</evidence>
<feature type="transmembrane region" description="Helical" evidence="7">
    <location>
        <begin position="246"/>
        <end position="269"/>
    </location>
</feature>
<organism evidence="8">
    <name type="scientific">marine metagenome</name>
    <dbReference type="NCBI Taxonomy" id="408172"/>
    <lineage>
        <taxon>unclassified sequences</taxon>
        <taxon>metagenomes</taxon>
        <taxon>ecological metagenomes</taxon>
    </lineage>
</organism>
<feature type="transmembrane region" description="Helical" evidence="7">
    <location>
        <begin position="310"/>
        <end position="333"/>
    </location>
</feature>
<feature type="transmembrane region" description="Helical" evidence="7">
    <location>
        <begin position="185"/>
        <end position="204"/>
    </location>
</feature>
<gene>
    <name evidence="8" type="ORF">METZ01_LOCUS125764</name>
</gene>
<keyword evidence="4 7" id="KW-0812">Transmembrane</keyword>
<dbReference type="AlphaFoldDB" id="A0A381Y7M6"/>
<dbReference type="InterPro" id="IPR001463">
    <property type="entry name" value="Na/Ala_symport"/>
</dbReference>
<dbReference type="EMBL" id="UINC01017553">
    <property type="protein sequence ID" value="SVA72910.1"/>
    <property type="molecule type" value="Genomic_DNA"/>
</dbReference>
<keyword evidence="2" id="KW-0813">Transport</keyword>
<feature type="transmembrane region" description="Helical" evidence="7">
    <location>
        <begin position="353"/>
        <end position="377"/>
    </location>
</feature>
<protein>
    <recommendedName>
        <fullName evidence="9">Amino acid carrier protein</fullName>
    </recommendedName>
</protein>